<name>A0A2D4NAY1_9SAUR</name>
<organism evidence="2">
    <name type="scientific">Micrurus spixii</name>
    <name type="common">Amazon coral snake</name>
    <dbReference type="NCBI Taxonomy" id="129469"/>
    <lineage>
        <taxon>Eukaryota</taxon>
        <taxon>Metazoa</taxon>
        <taxon>Chordata</taxon>
        <taxon>Craniata</taxon>
        <taxon>Vertebrata</taxon>
        <taxon>Euteleostomi</taxon>
        <taxon>Lepidosauria</taxon>
        <taxon>Squamata</taxon>
        <taxon>Bifurcata</taxon>
        <taxon>Unidentata</taxon>
        <taxon>Episquamata</taxon>
        <taxon>Toxicofera</taxon>
        <taxon>Serpentes</taxon>
        <taxon>Colubroidea</taxon>
        <taxon>Elapidae</taxon>
        <taxon>Elapinae</taxon>
        <taxon>Micrurus</taxon>
    </lineage>
</organism>
<proteinExistence type="predicted"/>
<evidence type="ECO:0000256" key="1">
    <source>
        <dbReference type="SAM" id="MobiDB-lite"/>
    </source>
</evidence>
<dbReference type="EMBL" id="IACM01163337">
    <property type="protein sequence ID" value="LAB42872.1"/>
    <property type="molecule type" value="Transcribed_RNA"/>
</dbReference>
<reference evidence="2" key="1">
    <citation type="submission" date="2017-07" db="EMBL/GenBank/DDBJ databases">
        <authorList>
            <person name="Mikheyev A."/>
            <person name="Grau M."/>
        </authorList>
    </citation>
    <scope>NUCLEOTIDE SEQUENCE</scope>
    <source>
        <tissue evidence="2">Venom_gland</tissue>
    </source>
</reference>
<dbReference type="EMBL" id="IACM01163336">
    <property type="protein sequence ID" value="LAB42870.1"/>
    <property type="molecule type" value="Transcribed_RNA"/>
</dbReference>
<feature type="compositionally biased region" description="Low complexity" evidence="1">
    <location>
        <begin position="78"/>
        <end position="95"/>
    </location>
</feature>
<dbReference type="AlphaFoldDB" id="A0A2D4NAY1"/>
<feature type="region of interest" description="Disordered" evidence="1">
    <location>
        <begin position="1"/>
        <end position="120"/>
    </location>
</feature>
<feature type="compositionally biased region" description="Low complexity" evidence="1">
    <location>
        <begin position="41"/>
        <end position="57"/>
    </location>
</feature>
<accession>A0A2D4NAY1</accession>
<protein>
    <submittedName>
        <fullName evidence="2">Uncharacterized protein</fullName>
    </submittedName>
</protein>
<reference evidence="2" key="2">
    <citation type="submission" date="2017-11" db="EMBL/GenBank/DDBJ databases">
        <title>Coralsnake Venomics: Analyses of Venom Gland Transcriptomes and Proteomes of Six Brazilian Taxa.</title>
        <authorList>
            <person name="Aird S.D."/>
            <person name="Jorge da Silva N."/>
            <person name="Qiu L."/>
            <person name="Villar-Briones A."/>
            <person name="Aparecida-Saddi V."/>
            <person name="Campos-Telles M.P."/>
            <person name="Grau M."/>
            <person name="Mikheyev A.S."/>
        </authorList>
    </citation>
    <scope>NUCLEOTIDE SEQUENCE</scope>
    <source>
        <tissue evidence="2">Venom_gland</tissue>
    </source>
</reference>
<evidence type="ECO:0000313" key="2">
    <source>
        <dbReference type="EMBL" id="LAB42870.1"/>
    </source>
</evidence>
<feature type="compositionally biased region" description="Basic and acidic residues" evidence="1">
    <location>
        <begin position="97"/>
        <end position="106"/>
    </location>
</feature>
<sequence>MEIHTFISKSRTQNPDPKPSTPTRQRRPSSDTWPFSLHARPSASEPLSQSSSQEPCPTGEHCSAPSGPGRNCPGVPNLRPAALLQGLLQRQLLDPPELPRGKEEPPGHSPQDACTQQASAHGPGVLFGFFRNL</sequence>